<sequence length="185" mass="20971">MKIAPPTKRIFKLLLFSILFISCSSDLDFDQVKDLKLEPVIVANLAYFDVAANKFVDNGMEQQIPFDVQNFNVFKDQYFRDNLAKAEFNFELENTINRAFTLNVLFLNDNDQILQSIRLAIPAYSGTSNVIKYPTEVFENQRLDLLKQSTKIGFVVIMAAGPPLNENSVGSLKLRSSATAYMVIQ</sequence>
<evidence type="ECO:0000313" key="4">
    <source>
        <dbReference type="Proteomes" id="UP000032061"/>
    </source>
</evidence>
<feature type="chain" id="PRO_5002209585" description="DUF1735 domain-containing protein" evidence="1">
    <location>
        <begin position="28"/>
        <end position="185"/>
    </location>
</feature>
<dbReference type="RefSeq" id="WP_041519712.1">
    <property type="nucleotide sequence ID" value="NZ_JPRK01000017.1"/>
</dbReference>
<dbReference type="PROSITE" id="PS51257">
    <property type="entry name" value="PROKAR_LIPOPROTEIN"/>
    <property type="match status" value="1"/>
</dbReference>
<evidence type="ECO:0000313" key="5">
    <source>
        <dbReference type="Proteomes" id="UP000198302"/>
    </source>
</evidence>
<keyword evidence="1" id="KW-0732">Signal</keyword>
<proteinExistence type="predicted"/>
<evidence type="ECO:0000313" key="2">
    <source>
        <dbReference type="EMBL" id="KIO51274.1"/>
    </source>
</evidence>
<dbReference type="AlphaFoldDB" id="A0A0D0EDV7"/>
<organism evidence="2 4">
    <name type="scientific">Flavobacterium hibernum</name>
    <dbReference type="NCBI Taxonomy" id="37752"/>
    <lineage>
        <taxon>Bacteria</taxon>
        <taxon>Pseudomonadati</taxon>
        <taxon>Bacteroidota</taxon>
        <taxon>Flavobacteriia</taxon>
        <taxon>Flavobacteriales</taxon>
        <taxon>Flavobacteriaceae</taxon>
        <taxon>Flavobacterium</taxon>
    </lineage>
</organism>
<comment type="caution">
    <text evidence="2">The sequence shown here is derived from an EMBL/GenBank/DDBJ whole genome shotgun (WGS) entry which is preliminary data.</text>
</comment>
<accession>A0A0D0EDV7</accession>
<reference evidence="2 4" key="1">
    <citation type="submission" date="2015-01" db="EMBL/GenBank/DDBJ databases">
        <title>Genome of Flavobacterium hibernum DSM 12611.</title>
        <authorList>
            <person name="Stropko S.J."/>
            <person name="Pipes S.E."/>
            <person name="Newman J.D."/>
        </authorList>
    </citation>
    <scope>NUCLEOTIDE SEQUENCE [LARGE SCALE GENOMIC DNA]</scope>
    <source>
        <strain evidence="2 4">DSM 12611</strain>
    </source>
</reference>
<reference evidence="3 5" key="2">
    <citation type="submission" date="2016-11" db="EMBL/GenBank/DDBJ databases">
        <title>Whole genomes of Flavobacteriaceae.</title>
        <authorList>
            <person name="Stine C."/>
            <person name="Li C."/>
            <person name="Tadesse D."/>
        </authorList>
    </citation>
    <scope>NUCLEOTIDE SEQUENCE [LARGE SCALE GENOMIC DNA]</scope>
    <source>
        <strain evidence="3 5">ATCC 51468</strain>
    </source>
</reference>
<evidence type="ECO:0000313" key="3">
    <source>
        <dbReference type="EMBL" id="OXA85114.1"/>
    </source>
</evidence>
<evidence type="ECO:0008006" key="6">
    <source>
        <dbReference type="Google" id="ProtNLM"/>
    </source>
</evidence>
<dbReference type="Proteomes" id="UP000198302">
    <property type="component" value="Unassembled WGS sequence"/>
</dbReference>
<gene>
    <name evidence="3" type="ORF">B0A73_17305</name>
    <name evidence="2" type="ORF">IW18_18825</name>
</gene>
<evidence type="ECO:0000256" key="1">
    <source>
        <dbReference type="SAM" id="SignalP"/>
    </source>
</evidence>
<keyword evidence="5" id="KW-1185">Reference proteome</keyword>
<dbReference type="Proteomes" id="UP000032061">
    <property type="component" value="Unassembled WGS sequence"/>
</dbReference>
<name>A0A0D0EDV7_9FLAO</name>
<dbReference type="EMBL" id="JPRK01000017">
    <property type="protein sequence ID" value="KIO51274.1"/>
    <property type="molecule type" value="Genomic_DNA"/>
</dbReference>
<protein>
    <recommendedName>
        <fullName evidence="6">DUF1735 domain-containing protein</fullName>
    </recommendedName>
</protein>
<dbReference type="EMBL" id="MUGX01000026">
    <property type="protein sequence ID" value="OXA85114.1"/>
    <property type="molecule type" value="Genomic_DNA"/>
</dbReference>
<feature type="signal peptide" evidence="1">
    <location>
        <begin position="1"/>
        <end position="27"/>
    </location>
</feature>
<dbReference type="STRING" id="37752.IW18_18825"/>
<dbReference type="OrthoDB" id="1448832at2"/>